<sequence length="109" mass="12020">MSKLIRVTMFKLPSPESQQKLIGCYKALSQTASKDGKPYILSLEAGPANPDQRSQGYTFVSISEFASMEDMAFYDEGCEAHARLRAEVKELGVEGVLTVHYEPVVMASL</sequence>
<dbReference type="Gene3D" id="3.30.70.100">
    <property type="match status" value="1"/>
</dbReference>
<dbReference type="SUPFAM" id="SSF54909">
    <property type="entry name" value="Dimeric alpha+beta barrel"/>
    <property type="match status" value="1"/>
</dbReference>
<evidence type="ECO:0000259" key="1">
    <source>
        <dbReference type="PROSITE" id="PS51502"/>
    </source>
</evidence>
<proteinExistence type="predicted"/>
<reference evidence="2" key="1">
    <citation type="journal article" date="2021" name="IMA Fungus">
        <title>Genomic characterization of three marine fungi, including Emericellopsis atlantica sp. nov. with signatures of a generalist lifestyle and marine biomass degradation.</title>
        <authorList>
            <person name="Hagestad O.C."/>
            <person name="Hou L."/>
            <person name="Andersen J.H."/>
            <person name="Hansen E.H."/>
            <person name="Altermark B."/>
            <person name="Li C."/>
            <person name="Kuhnert E."/>
            <person name="Cox R.J."/>
            <person name="Crous P.W."/>
            <person name="Spatafora J.W."/>
            <person name="Lail K."/>
            <person name="Amirebrahimi M."/>
            <person name="Lipzen A."/>
            <person name="Pangilinan J."/>
            <person name="Andreopoulos W."/>
            <person name="Hayes R.D."/>
            <person name="Ng V."/>
            <person name="Grigoriev I.V."/>
            <person name="Jackson S.A."/>
            <person name="Sutton T.D.S."/>
            <person name="Dobson A.D.W."/>
            <person name="Rama T."/>
        </authorList>
    </citation>
    <scope>NUCLEOTIDE SEQUENCE</scope>
    <source>
        <strain evidence="2">TRa3180A</strain>
    </source>
</reference>
<name>A0A9P7YUS5_9HELO</name>
<dbReference type="PROSITE" id="PS51502">
    <property type="entry name" value="S_R_A_B_BARREL"/>
    <property type="match status" value="1"/>
</dbReference>
<dbReference type="EMBL" id="MU254547">
    <property type="protein sequence ID" value="KAG9240189.1"/>
    <property type="molecule type" value="Genomic_DNA"/>
</dbReference>
<dbReference type="Pfam" id="PF07876">
    <property type="entry name" value="Dabb"/>
    <property type="match status" value="1"/>
</dbReference>
<organism evidence="2 3">
    <name type="scientific">Calycina marina</name>
    <dbReference type="NCBI Taxonomy" id="1763456"/>
    <lineage>
        <taxon>Eukaryota</taxon>
        <taxon>Fungi</taxon>
        <taxon>Dikarya</taxon>
        <taxon>Ascomycota</taxon>
        <taxon>Pezizomycotina</taxon>
        <taxon>Leotiomycetes</taxon>
        <taxon>Helotiales</taxon>
        <taxon>Pezizellaceae</taxon>
        <taxon>Calycina</taxon>
    </lineage>
</organism>
<evidence type="ECO:0000313" key="3">
    <source>
        <dbReference type="Proteomes" id="UP000887226"/>
    </source>
</evidence>
<accession>A0A9P7YUS5</accession>
<dbReference type="InterPro" id="IPR013097">
    <property type="entry name" value="Dabb"/>
</dbReference>
<gene>
    <name evidence="2" type="ORF">BJ878DRAFT_527622</name>
</gene>
<protein>
    <recommendedName>
        <fullName evidence="1">Stress-response A/B barrel domain-containing protein</fullName>
    </recommendedName>
</protein>
<feature type="domain" description="Stress-response A/B barrel" evidence="1">
    <location>
        <begin position="4"/>
        <end position="101"/>
    </location>
</feature>
<dbReference type="InterPro" id="IPR011008">
    <property type="entry name" value="Dimeric_a/b-barrel"/>
</dbReference>
<evidence type="ECO:0000313" key="2">
    <source>
        <dbReference type="EMBL" id="KAG9240189.1"/>
    </source>
</evidence>
<keyword evidence="3" id="KW-1185">Reference proteome</keyword>
<dbReference type="SMART" id="SM00886">
    <property type="entry name" value="Dabb"/>
    <property type="match status" value="1"/>
</dbReference>
<dbReference type="OrthoDB" id="3830014at2759"/>
<dbReference type="AlphaFoldDB" id="A0A9P7YUS5"/>
<comment type="caution">
    <text evidence="2">The sequence shown here is derived from an EMBL/GenBank/DDBJ whole genome shotgun (WGS) entry which is preliminary data.</text>
</comment>
<dbReference type="Proteomes" id="UP000887226">
    <property type="component" value="Unassembled WGS sequence"/>
</dbReference>